<evidence type="ECO:0000256" key="4">
    <source>
        <dbReference type="ARBA" id="ARBA00022692"/>
    </source>
</evidence>
<dbReference type="PANTHER" id="PTHR10266:SF3">
    <property type="entry name" value="CYTOCHROME C1, HEME PROTEIN, MITOCHONDRIAL"/>
    <property type="match status" value="1"/>
</dbReference>
<gene>
    <name evidence="13" type="ORF">HLH28_09535</name>
</gene>
<dbReference type="InterPro" id="IPR036909">
    <property type="entry name" value="Cyt_c-like_dom_sf"/>
</dbReference>
<keyword evidence="8 10" id="KW-0472">Membrane</keyword>
<evidence type="ECO:0000256" key="11">
    <source>
        <dbReference type="SAM" id="SignalP"/>
    </source>
</evidence>
<keyword evidence="14" id="KW-1185">Reference proteome</keyword>
<feature type="chain" id="PRO_5030835773" description="Cytochrome c1" evidence="11">
    <location>
        <begin position="23"/>
        <end position="258"/>
    </location>
</feature>
<keyword evidence="11" id="KW-0732">Signal</keyword>
<comment type="cofactor">
    <cofactor evidence="9">
        <name>heme c</name>
        <dbReference type="ChEBI" id="CHEBI:61717"/>
    </cofactor>
    <text evidence="9">Binds 1 heme c group covalently per subunit.</text>
</comment>
<keyword evidence="3 9" id="KW-0349">Heme</keyword>
<evidence type="ECO:0000256" key="10">
    <source>
        <dbReference type="SAM" id="Phobius"/>
    </source>
</evidence>
<dbReference type="AlphaFoldDB" id="A0A7W4K7J2"/>
<evidence type="ECO:0000256" key="8">
    <source>
        <dbReference type="ARBA" id="ARBA00023136"/>
    </source>
</evidence>
<accession>A0A7W4K7J2</accession>
<dbReference type="GO" id="GO:0046872">
    <property type="term" value="F:metal ion binding"/>
    <property type="evidence" value="ECO:0007669"/>
    <property type="project" value="UniProtKB-KW"/>
</dbReference>
<evidence type="ECO:0000313" key="13">
    <source>
        <dbReference type="EMBL" id="MBB2201815.1"/>
    </source>
</evidence>
<evidence type="ECO:0000259" key="12">
    <source>
        <dbReference type="PROSITE" id="PS51007"/>
    </source>
</evidence>
<evidence type="ECO:0000256" key="2">
    <source>
        <dbReference type="ARBA" id="ARBA00016165"/>
    </source>
</evidence>
<keyword evidence="7 9" id="KW-0408">Iron</keyword>
<keyword evidence="6 10" id="KW-1133">Transmembrane helix</keyword>
<feature type="transmembrane region" description="Helical" evidence="10">
    <location>
        <begin position="231"/>
        <end position="249"/>
    </location>
</feature>
<evidence type="ECO:0000256" key="5">
    <source>
        <dbReference type="ARBA" id="ARBA00022723"/>
    </source>
</evidence>
<dbReference type="PANTHER" id="PTHR10266">
    <property type="entry name" value="CYTOCHROME C1"/>
    <property type="match status" value="1"/>
</dbReference>
<dbReference type="PROSITE" id="PS51007">
    <property type="entry name" value="CYTC"/>
    <property type="match status" value="1"/>
</dbReference>
<evidence type="ECO:0000256" key="1">
    <source>
        <dbReference type="ARBA" id="ARBA00004370"/>
    </source>
</evidence>
<feature type="binding site" description="covalent" evidence="9">
    <location>
        <position position="66"/>
    </location>
    <ligand>
        <name>heme c</name>
        <dbReference type="ChEBI" id="CHEBI:61717"/>
    </ligand>
</feature>
<organism evidence="13 14">
    <name type="scientific">Gluconacetobacter tumulisoli</name>
    <dbReference type="NCBI Taxonomy" id="1286189"/>
    <lineage>
        <taxon>Bacteria</taxon>
        <taxon>Pseudomonadati</taxon>
        <taxon>Pseudomonadota</taxon>
        <taxon>Alphaproteobacteria</taxon>
        <taxon>Acetobacterales</taxon>
        <taxon>Acetobacteraceae</taxon>
        <taxon>Gluconacetobacter</taxon>
    </lineage>
</organism>
<dbReference type="GO" id="GO:0009055">
    <property type="term" value="F:electron transfer activity"/>
    <property type="evidence" value="ECO:0007669"/>
    <property type="project" value="InterPro"/>
</dbReference>
<dbReference type="InterPro" id="IPR002326">
    <property type="entry name" value="Cyt_c1"/>
</dbReference>
<evidence type="ECO:0000256" key="7">
    <source>
        <dbReference type="ARBA" id="ARBA00023004"/>
    </source>
</evidence>
<feature type="binding site" description="covalent" evidence="9">
    <location>
        <position position="187"/>
    </location>
    <ligand>
        <name>heme c</name>
        <dbReference type="ChEBI" id="CHEBI:61717"/>
    </ligand>
</feature>
<evidence type="ECO:0000256" key="3">
    <source>
        <dbReference type="ARBA" id="ARBA00022617"/>
    </source>
</evidence>
<dbReference type="GO" id="GO:0020037">
    <property type="term" value="F:heme binding"/>
    <property type="evidence" value="ECO:0007669"/>
    <property type="project" value="InterPro"/>
</dbReference>
<feature type="binding site" description="covalent" evidence="9">
    <location>
        <position position="63"/>
    </location>
    <ligand>
        <name>heme c</name>
        <dbReference type="ChEBI" id="CHEBI:61717"/>
    </ligand>
</feature>
<feature type="binding site" description="covalent" evidence="9">
    <location>
        <position position="67"/>
    </location>
    <ligand>
        <name>heme c</name>
        <dbReference type="ChEBI" id="CHEBI:61717"/>
    </ligand>
</feature>
<dbReference type="Gene3D" id="1.10.760.10">
    <property type="entry name" value="Cytochrome c-like domain"/>
    <property type="match status" value="1"/>
</dbReference>
<feature type="signal peptide" evidence="11">
    <location>
        <begin position="1"/>
        <end position="22"/>
    </location>
</feature>
<feature type="domain" description="Cytochrome c" evidence="12">
    <location>
        <begin position="50"/>
        <end position="221"/>
    </location>
</feature>
<evidence type="ECO:0000313" key="14">
    <source>
        <dbReference type="Proteomes" id="UP000578030"/>
    </source>
</evidence>
<name>A0A7W4K7J2_9PROT</name>
<comment type="subcellular location">
    <subcellularLocation>
        <location evidence="1">Membrane</location>
    </subcellularLocation>
</comment>
<sequence length="258" mass="27277">MRAAILASVAAGALLMAAPGGAAHGQERRHAVATPQTWSFAGPLGRFDMAAVQRGYAVYAQVCSACHSMNGMTYGDLASIGLTDEQVRQIAASQHVPGGMDARGAPVTRPATAADHFRQPFASVEAAAAANNGTPPPDQSRLALVYPGGPDRIYALLTGYRPAPPGFVPTNAGAFYNPYASNSEITMPPPLHDGQVEYADGTTATTAQEARDVTTFLAWAAQPHLAERHRLGVQVTLYLLFLAVLAFILKRKVWSDVH</sequence>
<keyword evidence="5 9" id="KW-0479">Metal-binding</keyword>
<keyword evidence="4 10" id="KW-0812">Transmembrane</keyword>
<dbReference type="Pfam" id="PF02167">
    <property type="entry name" value="Cytochrom_C1"/>
    <property type="match status" value="1"/>
</dbReference>
<dbReference type="PRINTS" id="PR00603">
    <property type="entry name" value="CYTOCHROMEC1"/>
</dbReference>
<dbReference type="RefSeq" id="WP_182958162.1">
    <property type="nucleotide sequence ID" value="NZ_JABEQM010000006.1"/>
</dbReference>
<evidence type="ECO:0000256" key="6">
    <source>
        <dbReference type="ARBA" id="ARBA00022989"/>
    </source>
</evidence>
<dbReference type="InterPro" id="IPR009056">
    <property type="entry name" value="Cyt_c-like_dom"/>
</dbReference>
<dbReference type="Proteomes" id="UP000578030">
    <property type="component" value="Unassembled WGS sequence"/>
</dbReference>
<dbReference type="Gene3D" id="1.20.5.100">
    <property type="entry name" value="Cytochrome c1, transmembrane anchor, C-terminal"/>
    <property type="match status" value="1"/>
</dbReference>
<comment type="caution">
    <text evidence="13">The sequence shown here is derived from an EMBL/GenBank/DDBJ whole genome shotgun (WGS) entry which is preliminary data.</text>
</comment>
<dbReference type="SUPFAM" id="SSF46626">
    <property type="entry name" value="Cytochrome c"/>
    <property type="match status" value="1"/>
</dbReference>
<proteinExistence type="predicted"/>
<dbReference type="GO" id="GO:0016020">
    <property type="term" value="C:membrane"/>
    <property type="evidence" value="ECO:0007669"/>
    <property type="project" value="UniProtKB-SubCell"/>
</dbReference>
<protein>
    <recommendedName>
        <fullName evidence="2">Cytochrome c1</fullName>
    </recommendedName>
</protein>
<dbReference type="EMBL" id="JABEQM010000006">
    <property type="protein sequence ID" value="MBB2201815.1"/>
    <property type="molecule type" value="Genomic_DNA"/>
</dbReference>
<evidence type="ECO:0000256" key="9">
    <source>
        <dbReference type="PIRSR" id="PIRSR602326-1"/>
    </source>
</evidence>
<reference evidence="13 14" key="1">
    <citation type="submission" date="2020-04" db="EMBL/GenBank/DDBJ databases">
        <title>Description of novel Gluconacetobacter.</title>
        <authorList>
            <person name="Sombolestani A."/>
        </authorList>
    </citation>
    <scope>NUCLEOTIDE SEQUENCE [LARGE SCALE GENOMIC DNA]</scope>
    <source>
        <strain evidence="13 14">LMG 27802</strain>
    </source>
</reference>